<organism evidence="2 3">
    <name type="scientific">Mycena alexandri</name>
    <dbReference type="NCBI Taxonomy" id="1745969"/>
    <lineage>
        <taxon>Eukaryota</taxon>
        <taxon>Fungi</taxon>
        <taxon>Dikarya</taxon>
        <taxon>Basidiomycota</taxon>
        <taxon>Agaricomycotina</taxon>
        <taxon>Agaricomycetes</taxon>
        <taxon>Agaricomycetidae</taxon>
        <taxon>Agaricales</taxon>
        <taxon>Marasmiineae</taxon>
        <taxon>Mycenaceae</taxon>
        <taxon>Mycena</taxon>
    </lineage>
</organism>
<comment type="caution">
    <text evidence="2">The sequence shown here is derived from an EMBL/GenBank/DDBJ whole genome shotgun (WGS) entry which is preliminary data.</text>
</comment>
<accession>A0AAD6T5V1</accession>
<sequence>MQPVPVDGSLDILQAFEYDSKSASEGYEQITWSDPAVKMFNTTTQILRRRFTRSLHTLNIPDLIIQSAPSDLVFAFPTIMTLTVFTYGLSFCNIRFPHLDEYKNKGVPTPTIDFGDHTIVRLREAVSSSTRDLASYLLMATCKSGLWGIQVTDETPRTSFTAQTALYYHKIKVIGISTSSPYRIGGFSAGALLACRIAKLLEENGGEVIQLALIDNSFHSDVDHLRCYHDHNVRSSCEDALTWDEHWWNKLAALMWEQWNGRVRAEDIAFAFVLDLAAGDPKGCPEVRTALVQWMKDIQAPITVYKASVGPHSRTSPRVQEEWWAVGMDWSCKNVRAVEADAKHTSIVRSDQLVDDIQRFARMERDSPV</sequence>
<name>A0AAD6T5V1_9AGAR</name>
<proteinExistence type="predicted"/>
<feature type="domain" description="Thioesterase" evidence="1">
    <location>
        <begin position="152"/>
        <end position="217"/>
    </location>
</feature>
<evidence type="ECO:0000313" key="2">
    <source>
        <dbReference type="EMBL" id="KAJ7039812.1"/>
    </source>
</evidence>
<dbReference type="InterPro" id="IPR029058">
    <property type="entry name" value="AB_hydrolase_fold"/>
</dbReference>
<dbReference type="AlphaFoldDB" id="A0AAD6T5V1"/>
<evidence type="ECO:0000259" key="1">
    <source>
        <dbReference type="Pfam" id="PF00975"/>
    </source>
</evidence>
<protein>
    <recommendedName>
        <fullName evidence="1">Thioesterase domain-containing protein</fullName>
    </recommendedName>
</protein>
<dbReference type="EMBL" id="JARJCM010000025">
    <property type="protein sequence ID" value="KAJ7039812.1"/>
    <property type="molecule type" value="Genomic_DNA"/>
</dbReference>
<evidence type="ECO:0000313" key="3">
    <source>
        <dbReference type="Proteomes" id="UP001218188"/>
    </source>
</evidence>
<gene>
    <name evidence="2" type="ORF">C8F04DRAFT_1254618</name>
</gene>
<dbReference type="Pfam" id="PF00975">
    <property type="entry name" value="Thioesterase"/>
    <property type="match status" value="1"/>
</dbReference>
<dbReference type="Proteomes" id="UP001218188">
    <property type="component" value="Unassembled WGS sequence"/>
</dbReference>
<dbReference type="SUPFAM" id="SSF53474">
    <property type="entry name" value="alpha/beta-Hydrolases"/>
    <property type="match status" value="1"/>
</dbReference>
<reference evidence="2" key="1">
    <citation type="submission" date="2023-03" db="EMBL/GenBank/DDBJ databases">
        <title>Massive genome expansion in bonnet fungi (Mycena s.s.) driven by repeated elements and novel gene families across ecological guilds.</title>
        <authorList>
            <consortium name="Lawrence Berkeley National Laboratory"/>
            <person name="Harder C.B."/>
            <person name="Miyauchi S."/>
            <person name="Viragh M."/>
            <person name="Kuo A."/>
            <person name="Thoen E."/>
            <person name="Andreopoulos B."/>
            <person name="Lu D."/>
            <person name="Skrede I."/>
            <person name="Drula E."/>
            <person name="Henrissat B."/>
            <person name="Morin E."/>
            <person name="Kohler A."/>
            <person name="Barry K."/>
            <person name="LaButti K."/>
            <person name="Morin E."/>
            <person name="Salamov A."/>
            <person name="Lipzen A."/>
            <person name="Mereny Z."/>
            <person name="Hegedus B."/>
            <person name="Baldrian P."/>
            <person name="Stursova M."/>
            <person name="Weitz H."/>
            <person name="Taylor A."/>
            <person name="Grigoriev I.V."/>
            <person name="Nagy L.G."/>
            <person name="Martin F."/>
            <person name="Kauserud H."/>
        </authorList>
    </citation>
    <scope>NUCLEOTIDE SEQUENCE</scope>
    <source>
        <strain evidence="2">CBHHK200</strain>
    </source>
</reference>
<keyword evidence="3" id="KW-1185">Reference proteome</keyword>
<dbReference type="Gene3D" id="3.40.50.1820">
    <property type="entry name" value="alpha/beta hydrolase"/>
    <property type="match status" value="1"/>
</dbReference>
<dbReference type="InterPro" id="IPR001031">
    <property type="entry name" value="Thioesterase"/>
</dbReference>